<evidence type="ECO:0000313" key="4">
    <source>
        <dbReference type="EMBL" id="ARU54900.1"/>
    </source>
</evidence>
<sequence length="340" mass="36731">MASEFELIYQYFSDLGRCAQDKADWIVAGVGDDCAIIASTPGYDWLHSVDTLVQGIHFPEAISPESLAQRALAVNLSDLAAMGAEPVAFTLALTLPGCDEGWLRQFARGLQNTSAEYGIRLIGGDTTRGPLSITISVMGVVPSGRAVRRNGAKPGDWVCVSGHLGDAQAGLELLQSNRLAKRKDERYLLDRFHQPSPRLSLGRKLREFASAAIDISDGVVADLGHICRQSECVAELWADAVPLSQPYTKYCAAQGYSSLDRLTRALTHGDDYELCFTISADAWRLCTSGADKLWLSEEGLPVTIIGKILAPEPSGTGVLVRVLDENDANLSLSSSGYQHF</sequence>
<dbReference type="UniPathway" id="UPA00060">
    <property type="reaction ID" value="UER00142"/>
</dbReference>
<feature type="binding site" evidence="2">
    <location>
        <begin position="124"/>
        <end position="125"/>
    </location>
    <ligand>
        <name>ATP</name>
        <dbReference type="ChEBI" id="CHEBI:30616"/>
    </ligand>
</feature>
<feature type="binding site" evidence="2">
    <location>
        <position position="50"/>
    </location>
    <ligand>
        <name>Mg(2+)</name>
        <dbReference type="ChEBI" id="CHEBI:18420"/>
        <label>2</label>
    </ligand>
</feature>
<protein>
    <recommendedName>
        <fullName evidence="2">Thiamine-monophosphate kinase</fullName>
        <shortName evidence="2">TMP kinase</shortName>
        <shortName evidence="2">Thiamine-phosphate kinase</shortName>
        <ecNumber evidence="2">2.7.4.16</ecNumber>
    </recommendedName>
</protein>
<comment type="pathway">
    <text evidence="2">Cofactor biosynthesis; thiamine diphosphate biosynthesis; thiamine diphosphate from thiamine phosphate: step 1/1.</text>
</comment>
<keyword evidence="1 2" id="KW-0784">Thiamine biosynthesis</keyword>
<dbReference type="KEGG" id="ome:OLMES_0808"/>
<dbReference type="HAMAP" id="MF_02128">
    <property type="entry name" value="TMP_kinase"/>
    <property type="match status" value="1"/>
</dbReference>
<evidence type="ECO:0000256" key="1">
    <source>
        <dbReference type="ARBA" id="ARBA00022977"/>
    </source>
</evidence>
<feature type="domain" description="PurM-like N-terminal" evidence="3">
    <location>
        <begin position="31"/>
        <end position="141"/>
    </location>
</feature>
<comment type="miscellaneous">
    <text evidence="2">Reaction mechanism of ThiL seems to utilize a direct, inline transfer of the gamma-phosphate of ATP to TMP rather than a phosphorylated enzyme intermediate.</text>
</comment>
<dbReference type="GO" id="GO:0009229">
    <property type="term" value="P:thiamine diphosphate biosynthetic process"/>
    <property type="evidence" value="ECO:0007669"/>
    <property type="project" value="UniProtKB-UniRule"/>
</dbReference>
<dbReference type="Gene3D" id="3.90.650.10">
    <property type="entry name" value="PurM-like C-terminal domain"/>
    <property type="match status" value="1"/>
</dbReference>
<dbReference type="Gene3D" id="3.30.1330.10">
    <property type="entry name" value="PurM-like, N-terminal domain"/>
    <property type="match status" value="1"/>
</dbReference>
<feature type="binding site" evidence="2">
    <location>
        <position position="48"/>
    </location>
    <ligand>
        <name>Mg(2+)</name>
        <dbReference type="ChEBI" id="CHEBI:18420"/>
        <label>4</label>
    </ligand>
</feature>
<dbReference type="EMBL" id="CP021425">
    <property type="protein sequence ID" value="ARU54900.1"/>
    <property type="molecule type" value="Genomic_DNA"/>
</dbReference>
<feature type="binding site" evidence="2">
    <location>
        <position position="57"/>
    </location>
    <ligand>
        <name>substrate</name>
    </ligand>
</feature>
<dbReference type="AlphaFoldDB" id="A0A1Y0I3T2"/>
<feature type="binding site" evidence="2">
    <location>
        <position position="125"/>
    </location>
    <ligand>
        <name>Mg(2+)</name>
        <dbReference type="ChEBI" id="CHEBI:18420"/>
        <label>1</label>
    </ligand>
</feature>
<comment type="function">
    <text evidence="2">Catalyzes the ATP-dependent phosphorylation of thiamine-monophosphate (TMP) to form thiamine-pyrophosphate (TPP), the active form of vitamin B1.</text>
</comment>
<dbReference type="SUPFAM" id="SSF55326">
    <property type="entry name" value="PurM N-terminal domain-like"/>
    <property type="match status" value="1"/>
</dbReference>
<comment type="catalytic activity">
    <reaction evidence="2">
        <text>thiamine phosphate + ATP = thiamine diphosphate + ADP</text>
        <dbReference type="Rhea" id="RHEA:15913"/>
        <dbReference type="ChEBI" id="CHEBI:30616"/>
        <dbReference type="ChEBI" id="CHEBI:37575"/>
        <dbReference type="ChEBI" id="CHEBI:58937"/>
        <dbReference type="ChEBI" id="CHEBI:456216"/>
        <dbReference type="EC" id="2.7.4.16"/>
    </reaction>
</comment>
<feature type="binding site" evidence="2">
    <location>
        <position position="33"/>
    </location>
    <ligand>
        <name>Mg(2+)</name>
        <dbReference type="ChEBI" id="CHEBI:18420"/>
        <label>3</label>
    </ligand>
</feature>
<keyword evidence="5" id="KW-1185">Reference proteome</keyword>
<evidence type="ECO:0000259" key="3">
    <source>
        <dbReference type="Pfam" id="PF00586"/>
    </source>
</evidence>
<dbReference type="OrthoDB" id="9802811at2"/>
<gene>
    <name evidence="2" type="primary">thiL</name>
    <name evidence="4" type="ORF">OLMES_0808</name>
</gene>
<feature type="binding site" evidence="2">
    <location>
        <position position="270"/>
    </location>
    <ligand>
        <name>substrate</name>
    </ligand>
</feature>
<reference evidence="4 5" key="1">
    <citation type="submission" date="2017-05" db="EMBL/GenBank/DDBJ databases">
        <title>Genomic insights into alkan degradation activity of Oleiphilus messinensis.</title>
        <authorList>
            <person name="Kozyavkin S.A."/>
            <person name="Slesarev A.I."/>
            <person name="Golyshin P.N."/>
            <person name="Korzhenkov A."/>
            <person name="Golyshina O.N."/>
            <person name="Toshchakov S.V."/>
        </authorList>
    </citation>
    <scope>NUCLEOTIDE SEQUENCE [LARGE SCALE GENOMIC DNA]</scope>
    <source>
        <strain evidence="4 5">ME102</strain>
    </source>
</reference>
<dbReference type="GO" id="GO:0009030">
    <property type="term" value="F:thiamine-phosphate kinase activity"/>
    <property type="evidence" value="ECO:0007669"/>
    <property type="project" value="UniProtKB-UniRule"/>
</dbReference>
<feature type="binding site" evidence="2">
    <location>
        <position position="33"/>
    </location>
    <ligand>
        <name>Mg(2+)</name>
        <dbReference type="ChEBI" id="CHEBI:18420"/>
        <label>4</label>
    </ligand>
</feature>
<dbReference type="InterPro" id="IPR016188">
    <property type="entry name" value="PurM-like_N"/>
</dbReference>
<feature type="binding site" evidence="2">
    <location>
        <position position="50"/>
    </location>
    <ligand>
        <name>Mg(2+)</name>
        <dbReference type="ChEBI" id="CHEBI:18420"/>
        <label>1</label>
    </ligand>
</feature>
<keyword evidence="2" id="KW-0479">Metal-binding</keyword>
<keyword evidence="2" id="KW-0808">Transferase</keyword>
<dbReference type="PANTHER" id="PTHR30270">
    <property type="entry name" value="THIAMINE-MONOPHOSPHATE KINASE"/>
    <property type="match status" value="1"/>
</dbReference>
<feature type="binding site" evidence="2">
    <location>
        <position position="78"/>
    </location>
    <ligand>
        <name>Mg(2+)</name>
        <dbReference type="ChEBI" id="CHEBI:18420"/>
        <label>3</label>
    </ligand>
</feature>
<dbReference type="SUPFAM" id="SSF56042">
    <property type="entry name" value="PurM C-terminal domain-like"/>
    <property type="match status" value="1"/>
</dbReference>
<keyword evidence="2 4" id="KW-0418">Kinase</keyword>
<keyword evidence="2" id="KW-0067">ATP-binding</keyword>
<comment type="similarity">
    <text evidence="2">Belongs to the thiamine-monophosphate kinase family.</text>
</comment>
<feature type="binding site" evidence="2">
    <location>
        <position position="216"/>
    </location>
    <ligand>
        <name>ATP</name>
        <dbReference type="ChEBI" id="CHEBI:30616"/>
    </ligand>
</feature>
<dbReference type="NCBIfam" id="TIGR01379">
    <property type="entry name" value="thiL"/>
    <property type="match status" value="1"/>
</dbReference>
<feature type="binding site" evidence="2">
    <location>
        <position position="149"/>
    </location>
    <ligand>
        <name>ATP</name>
        <dbReference type="ChEBI" id="CHEBI:30616"/>
    </ligand>
</feature>
<dbReference type="PANTHER" id="PTHR30270:SF0">
    <property type="entry name" value="THIAMINE-MONOPHOSPHATE KINASE"/>
    <property type="match status" value="1"/>
</dbReference>
<dbReference type="RefSeq" id="WP_087460061.1">
    <property type="nucleotide sequence ID" value="NZ_CP021425.1"/>
</dbReference>
<dbReference type="GO" id="GO:0000287">
    <property type="term" value="F:magnesium ion binding"/>
    <property type="evidence" value="ECO:0007669"/>
    <property type="project" value="UniProtKB-UniRule"/>
</dbReference>
<feature type="binding site" evidence="2">
    <location>
        <position position="217"/>
    </location>
    <ligand>
        <name>Mg(2+)</name>
        <dbReference type="ChEBI" id="CHEBI:18420"/>
        <label>5</label>
    </ligand>
</feature>
<feature type="binding site" evidence="2">
    <location>
        <position position="78"/>
    </location>
    <ligand>
        <name>Mg(2+)</name>
        <dbReference type="ChEBI" id="CHEBI:18420"/>
        <label>2</label>
    </ligand>
</feature>
<organism evidence="4 5">
    <name type="scientific">Oleiphilus messinensis</name>
    <dbReference type="NCBI Taxonomy" id="141451"/>
    <lineage>
        <taxon>Bacteria</taxon>
        <taxon>Pseudomonadati</taxon>
        <taxon>Pseudomonadota</taxon>
        <taxon>Gammaproteobacteria</taxon>
        <taxon>Oceanospirillales</taxon>
        <taxon>Oleiphilaceae</taxon>
        <taxon>Oleiphilus</taxon>
    </lineage>
</organism>
<dbReference type="InterPro" id="IPR036676">
    <property type="entry name" value="PurM-like_C_sf"/>
</dbReference>
<dbReference type="Proteomes" id="UP000196027">
    <property type="component" value="Chromosome"/>
</dbReference>
<dbReference type="GO" id="GO:0005524">
    <property type="term" value="F:ATP binding"/>
    <property type="evidence" value="ECO:0007669"/>
    <property type="project" value="UniProtKB-UniRule"/>
</dbReference>
<feature type="binding site" evidence="2">
    <location>
        <position position="214"/>
    </location>
    <ligand>
        <name>Mg(2+)</name>
        <dbReference type="ChEBI" id="CHEBI:18420"/>
        <label>3</label>
    </ligand>
</feature>
<dbReference type="InterPro" id="IPR006283">
    <property type="entry name" value="ThiL-like"/>
</dbReference>
<evidence type="ECO:0000313" key="5">
    <source>
        <dbReference type="Proteomes" id="UP000196027"/>
    </source>
</evidence>
<dbReference type="CDD" id="cd02194">
    <property type="entry name" value="ThiL"/>
    <property type="match status" value="1"/>
</dbReference>
<proteinExistence type="inferred from homology"/>
<dbReference type="Pfam" id="PF00586">
    <property type="entry name" value="AIRS"/>
    <property type="match status" value="1"/>
</dbReference>
<keyword evidence="2" id="KW-0547">Nucleotide-binding</keyword>
<dbReference type="InterPro" id="IPR036921">
    <property type="entry name" value="PurM-like_N_sf"/>
</dbReference>
<dbReference type="GO" id="GO:0009228">
    <property type="term" value="P:thiamine biosynthetic process"/>
    <property type="evidence" value="ECO:0007669"/>
    <property type="project" value="UniProtKB-KW"/>
</dbReference>
<feature type="binding site" evidence="2">
    <location>
        <position position="78"/>
    </location>
    <ligand>
        <name>Mg(2+)</name>
        <dbReference type="ChEBI" id="CHEBI:18420"/>
        <label>4</label>
    </ligand>
</feature>
<keyword evidence="2" id="KW-0460">Magnesium</keyword>
<evidence type="ECO:0000256" key="2">
    <source>
        <dbReference type="HAMAP-Rule" id="MF_02128"/>
    </source>
</evidence>
<dbReference type="PIRSF" id="PIRSF005303">
    <property type="entry name" value="Thiam_monoph_kin"/>
    <property type="match status" value="1"/>
</dbReference>
<accession>A0A1Y0I3T2</accession>
<name>A0A1Y0I3T2_9GAMM</name>
<dbReference type="EC" id="2.7.4.16" evidence="2"/>
<comment type="caution">
    <text evidence="2">Lacks conserved residue(s) required for the propagation of feature annotation.</text>
</comment>
<feature type="binding site" evidence="2">
    <location>
        <position position="337"/>
    </location>
    <ligand>
        <name>substrate</name>
    </ligand>
</feature>